<dbReference type="PROSITE" id="PS00187">
    <property type="entry name" value="TPP_ENZYMES"/>
    <property type="match status" value="1"/>
</dbReference>
<evidence type="ECO:0000259" key="7">
    <source>
        <dbReference type="Pfam" id="PF02776"/>
    </source>
</evidence>
<evidence type="ECO:0000256" key="4">
    <source>
        <dbReference type="RuleBase" id="RU362132"/>
    </source>
</evidence>
<dbReference type="GO" id="GO:0005948">
    <property type="term" value="C:acetolactate synthase complex"/>
    <property type="evidence" value="ECO:0007669"/>
    <property type="project" value="TreeGrafter"/>
</dbReference>
<dbReference type="Pfam" id="PF02776">
    <property type="entry name" value="TPP_enzyme_N"/>
    <property type="match status" value="1"/>
</dbReference>
<proteinExistence type="inferred from homology"/>
<dbReference type="Proteomes" id="UP000076268">
    <property type="component" value="Unassembled WGS sequence"/>
</dbReference>
<dbReference type="InterPro" id="IPR012001">
    <property type="entry name" value="Thiamin_PyroP_enz_TPP-bd_dom"/>
</dbReference>
<evidence type="ECO:0000313" key="8">
    <source>
        <dbReference type="EMBL" id="KYZ77962.1"/>
    </source>
</evidence>
<dbReference type="FunFam" id="3.40.50.970:FF:000007">
    <property type="entry name" value="Acetolactate synthase"/>
    <property type="match status" value="1"/>
</dbReference>
<gene>
    <name evidence="8" type="ORF">AXX12_17000</name>
</gene>
<comment type="caution">
    <text evidence="8">The sequence shown here is derived from an EMBL/GenBank/DDBJ whole genome shotgun (WGS) entry which is preliminary data.</text>
</comment>
<dbReference type="InterPro" id="IPR011766">
    <property type="entry name" value="TPP_enzyme_TPP-bd"/>
</dbReference>
<organism evidence="8 9">
    <name type="scientific">Anaerosporomusa subterranea</name>
    <dbReference type="NCBI Taxonomy" id="1794912"/>
    <lineage>
        <taxon>Bacteria</taxon>
        <taxon>Bacillati</taxon>
        <taxon>Bacillota</taxon>
        <taxon>Negativicutes</taxon>
        <taxon>Acetonemataceae</taxon>
        <taxon>Anaerosporomusa</taxon>
    </lineage>
</organism>
<evidence type="ECO:0000256" key="2">
    <source>
        <dbReference type="ARBA" id="ARBA00007812"/>
    </source>
</evidence>
<comment type="similarity">
    <text evidence="2 4">Belongs to the TPP enzyme family.</text>
</comment>
<evidence type="ECO:0000313" key="9">
    <source>
        <dbReference type="Proteomes" id="UP000076268"/>
    </source>
</evidence>
<comment type="cofactor">
    <cofactor evidence="1">
        <name>thiamine diphosphate</name>
        <dbReference type="ChEBI" id="CHEBI:58937"/>
    </cofactor>
</comment>
<dbReference type="InterPro" id="IPR029035">
    <property type="entry name" value="DHS-like_NAD/FAD-binding_dom"/>
</dbReference>
<dbReference type="EMBL" id="LSGP01000005">
    <property type="protein sequence ID" value="KYZ77962.1"/>
    <property type="molecule type" value="Genomic_DNA"/>
</dbReference>
<feature type="domain" description="Thiamine pyrophosphate enzyme N-terminal TPP-binding" evidence="7">
    <location>
        <begin position="5"/>
        <end position="116"/>
    </location>
</feature>
<dbReference type="Gene3D" id="3.40.50.1220">
    <property type="entry name" value="TPP-binding domain"/>
    <property type="match status" value="1"/>
</dbReference>
<keyword evidence="9" id="KW-1185">Reference proteome</keyword>
<keyword evidence="3 4" id="KW-0786">Thiamine pyrophosphate</keyword>
<dbReference type="InterPro" id="IPR029061">
    <property type="entry name" value="THDP-binding"/>
</dbReference>
<dbReference type="Pfam" id="PF02775">
    <property type="entry name" value="TPP_enzyme_C"/>
    <property type="match status" value="1"/>
</dbReference>
<dbReference type="PANTHER" id="PTHR18968">
    <property type="entry name" value="THIAMINE PYROPHOSPHATE ENZYMES"/>
    <property type="match status" value="1"/>
</dbReference>
<dbReference type="SUPFAM" id="SSF52518">
    <property type="entry name" value="Thiamin diphosphate-binding fold (THDP-binding)"/>
    <property type="match status" value="2"/>
</dbReference>
<dbReference type="InterPro" id="IPR012000">
    <property type="entry name" value="Thiamin_PyroP_enz_cen_dom"/>
</dbReference>
<dbReference type="GO" id="GO:0000287">
    <property type="term" value="F:magnesium ion binding"/>
    <property type="evidence" value="ECO:0007669"/>
    <property type="project" value="InterPro"/>
</dbReference>
<dbReference type="SUPFAM" id="SSF52467">
    <property type="entry name" value="DHS-like NAD/FAD-binding domain"/>
    <property type="match status" value="1"/>
</dbReference>
<name>A0A154BVJ9_ANASB</name>
<dbReference type="Pfam" id="PF00205">
    <property type="entry name" value="TPP_enzyme_M"/>
    <property type="match status" value="1"/>
</dbReference>
<feature type="domain" description="Thiamine pyrophosphate enzyme TPP-binding" evidence="6">
    <location>
        <begin position="404"/>
        <end position="556"/>
    </location>
</feature>
<dbReference type="GO" id="GO:0009097">
    <property type="term" value="P:isoleucine biosynthetic process"/>
    <property type="evidence" value="ECO:0007669"/>
    <property type="project" value="TreeGrafter"/>
</dbReference>
<dbReference type="PANTHER" id="PTHR18968:SF13">
    <property type="entry name" value="ACETOLACTATE SYNTHASE CATALYTIC SUBUNIT, MITOCHONDRIAL"/>
    <property type="match status" value="1"/>
</dbReference>
<evidence type="ECO:0000256" key="1">
    <source>
        <dbReference type="ARBA" id="ARBA00001964"/>
    </source>
</evidence>
<evidence type="ECO:0000256" key="3">
    <source>
        <dbReference type="ARBA" id="ARBA00023052"/>
    </source>
</evidence>
<dbReference type="GO" id="GO:0030976">
    <property type="term" value="F:thiamine pyrophosphate binding"/>
    <property type="evidence" value="ECO:0007669"/>
    <property type="project" value="InterPro"/>
</dbReference>
<reference evidence="8 9" key="1">
    <citation type="submission" date="2016-02" db="EMBL/GenBank/DDBJ databases">
        <title>Anaerosporomusa subterraneum gen. nov., sp. nov., a spore-forming obligate anaerobe isolated from saprolite.</title>
        <authorList>
            <person name="Choi J.K."/>
            <person name="Shah M."/>
            <person name="Yee N."/>
        </authorList>
    </citation>
    <scope>NUCLEOTIDE SEQUENCE [LARGE SCALE GENOMIC DNA]</scope>
    <source>
        <strain evidence="8 9">RU4</strain>
    </source>
</reference>
<protein>
    <submittedName>
        <fullName evidence="8">Acetohydroxyacid synthase large subunit</fullName>
    </submittedName>
</protein>
<dbReference type="InterPro" id="IPR045229">
    <property type="entry name" value="TPP_enz"/>
</dbReference>
<evidence type="ECO:0000259" key="6">
    <source>
        <dbReference type="Pfam" id="PF02775"/>
    </source>
</evidence>
<sequence>MRDLVANQLIKYLERRGVKHIFGLCGHTNIAVLAALSKSEKIRFINTRHEQIASHAADGYARVTKKAAVVLSHLGPGLTNAATGVANAALDSIPMVVIAGDVPSHYFGKHPHQEVNLHADGSQWEIYRPFVKRAWRVDRPDLMPEILEKAFALAESGRPGPVLVDVPMDIFSKEVDVELFDRLDLNNKFIHKPSLDEELAAKIISTLAAAKNPVIHVGGGIILADAAKELQEFVDHMAIPVSHSLMGKGALPDDHPLTLGMTGFWGTKFINDSCKNADYILGLGTSFKEADCSSWYPEFTFSFPPTKLIHIDIDPSEIGRNYPTEIGAVADLKQALTVLVRVAKKLYPVARKNAAMEQTIANQRKDFKANNAKMEQSDAFPMMPERILADVRAVLPRNAIITTDVGWNKNGVGQQFPIYEPGSILTPGGYATMGFGSPAALGAKVADPDRVVVSLIGDGGFGQNPAVLATAAIENIPAIFLIMNNRAFGTIAGLEKAHYDTTFGTLFEKDGESYSPDYAAIAKAYGVEGVKIQSAAEFKPALEAAIKANKPYVLDVSMINNPVPTAGHWNIMDIYSPGKKVHHVSTN</sequence>
<dbReference type="AlphaFoldDB" id="A0A154BVJ9"/>
<feature type="domain" description="Thiamine pyrophosphate enzyme central" evidence="5">
    <location>
        <begin position="201"/>
        <end position="338"/>
    </location>
</feature>
<dbReference type="GO" id="GO:0009099">
    <property type="term" value="P:L-valine biosynthetic process"/>
    <property type="evidence" value="ECO:0007669"/>
    <property type="project" value="TreeGrafter"/>
</dbReference>
<dbReference type="RefSeq" id="WP_066237521.1">
    <property type="nucleotide sequence ID" value="NZ_LSGP01000005.1"/>
</dbReference>
<dbReference type="OrthoDB" id="4494979at2"/>
<dbReference type="GO" id="GO:0050660">
    <property type="term" value="F:flavin adenine dinucleotide binding"/>
    <property type="evidence" value="ECO:0007669"/>
    <property type="project" value="TreeGrafter"/>
</dbReference>
<dbReference type="STRING" id="1794912.AXX12_17000"/>
<evidence type="ECO:0000259" key="5">
    <source>
        <dbReference type="Pfam" id="PF00205"/>
    </source>
</evidence>
<dbReference type="InterPro" id="IPR000399">
    <property type="entry name" value="TPP-bd_CS"/>
</dbReference>
<accession>A0A154BVJ9</accession>
<dbReference type="CDD" id="cd00568">
    <property type="entry name" value="TPP_enzymes"/>
    <property type="match status" value="1"/>
</dbReference>
<dbReference type="Gene3D" id="3.40.50.970">
    <property type="match status" value="2"/>
</dbReference>
<dbReference type="CDD" id="cd07035">
    <property type="entry name" value="TPP_PYR_POX_like"/>
    <property type="match status" value="1"/>
</dbReference>
<dbReference type="GO" id="GO:0003984">
    <property type="term" value="F:acetolactate synthase activity"/>
    <property type="evidence" value="ECO:0007669"/>
    <property type="project" value="TreeGrafter"/>
</dbReference>